<feature type="region of interest" description="Disordered" evidence="1">
    <location>
        <begin position="298"/>
        <end position="376"/>
    </location>
</feature>
<evidence type="ECO:0000313" key="2">
    <source>
        <dbReference type="EMBL" id="EOB05101.1"/>
    </source>
</evidence>
<reference evidence="3" key="1">
    <citation type="journal article" date="2013" name="Nat. Genet.">
        <title>The duck genome and transcriptome provide insight into an avian influenza virus reservoir species.</title>
        <authorList>
            <person name="Huang Y."/>
            <person name="Li Y."/>
            <person name="Burt D.W."/>
            <person name="Chen H."/>
            <person name="Zhang Y."/>
            <person name="Qian W."/>
            <person name="Kim H."/>
            <person name="Gan S."/>
            <person name="Zhao Y."/>
            <person name="Li J."/>
            <person name="Yi K."/>
            <person name="Feng H."/>
            <person name="Zhu P."/>
            <person name="Li B."/>
            <person name="Liu Q."/>
            <person name="Fairley S."/>
            <person name="Magor K.E."/>
            <person name="Du Z."/>
            <person name="Hu X."/>
            <person name="Goodman L."/>
            <person name="Tafer H."/>
            <person name="Vignal A."/>
            <person name="Lee T."/>
            <person name="Kim K.W."/>
            <person name="Sheng Z."/>
            <person name="An Y."/>
            <person name="Searle S."/>
            <person name="Herrero J."/>
            <person name="Groenen M.A."/>
            <person name="Crooijmans R.P."/>
            <person name="Faraut T."/>
            <person name="Cai Q."/>
            <person name="Webster R.G."/>
            <person name="Aldridge J.R."/>
            <person name="Warren W.C."/>
            <person name="Bartschat S."/>
            <person name="Kehr S."/>
            <person name="Marz M."/>
            <person name="Stadler P.F."/>
            <person name="Smith J."/>
            <person name="Kraus R.H."/>
            <person name="Zhao Y."/>
            <person name="Ren L."/>
            <person name="Fei J."/>
            <person name="Morisson M."/>
            <person name="Kaiser P."/>
            <person name="Griffin D.K."/>
            <person name="Rao M."/>
            <person name="Pitel F."/>
            <person name="Wang J."/>
            <person name="Li N."/>
        </authorList>
    </citation>
    <scope>NUCLEOTIDE SEQUENCE [LARGE SCALE GENOMIC DNA]</scope>
</reference>
<keyword evidence="3" id="KW-1185">Reference proteome</keyword>
<proteinExistence type="predicted"/>
<dbReference type="AlphaFoldDB" id="R0K4S4"/>
<feature type="region of interest" description="Disordered" evidence="1">
    <location>
        <begin position="446"/>
        <end position="472"/>
    </location>
</feature>
<evidence type="ECO:0000256" key="1">
    <source>
        <dbReference type="SAM" id="MobiDB-lite"/>
    </source>
</evidence>
<dbReference type="EMBL" id="KB742714">
    <property type="protein sequence ID" value="EOB05101.1"/>
    <property type="molecule type" value="Genomic_DNA"/>
</dbReference>
<feature type="compositionally biased region" description="Basic and acidic residues" evidence="1">
    <location>
        <begin position="501"/>
        <end position="515"/>
    </location>
</feature>
<organism evidence="2 3">
    <name type="scientific">Anas platyrhynchos</name>
    <name type="common">Mallard</name>
    <name type="synonym">Anas boschas</name>
    <dbReference type="NCBI Taxonomy" id="8839"/>
    <lineage>
        <taxon>Eukaryota</taxon>
        <taxon>Metazoa</taxon>
        <taxon>Chordata</taxon>
        <taxon>Craniata</taxon>
        <taxon>Vertebrata</taxon>
        <taxon>Euteleostomi</taxon>
        <taxon>Archelosauria</taxon>
        <taxon>Archosauria</taxon>
        <taxon>Dinosauria</taxon>
        <taxon>Saurischia</taxon>
        <taxon>Theropoda</taxon>
        <taxon>Coelurosauria</taxon>
        <taxon>Aves</taxon>
        <taxon>Neognathae</taxon>
        <taxon>Galloanserae</taxon>
        <taxon>Anseriformes</taxon>
        <taxon>Anatidae</taxon>
        <taxon>Anatinae</taxon>
        <taxon>Anas</taxon>
    </lineage>
</organism>
<gene>
    <name evidence="2" type="ORF">Anapl_03509</name>
</gene>
<evidence type="ECO:0000313" key="3">
    <source>
        <dbReference type="Proteomes" id="UP000296049"/>
    </source>
</evidence>
<feature type="region of interest" description="Disordered" evidence="1">
    <location>
        <begin position="484"/>
        <end position="515"/>
    </location>
</feature>
<protein>
    <submittedName>
        <fullName evidence="2">Uncharacterized protein</fullName>
    </submittedName>
</protein>
<feature type="region of interest" description="Disordered" evidence="1">
    <location>
        <begin position="837"/>
        <end position="864"/>
    </location>
</feature>
<name>R0K4S4_ANAPL</name>
<sequence>MSSPPVDAEGWGLPQAVGPTASAMGRCWPLVGSPVPAPLIKDKILALFKHVLQSRDPPGAAQHRCPSIPLPPTKKTFKEAVKETCFPRFHGRAGQKQLKSTCRTGGVDWKLLLIASVPQFQGSQQRSPDERDGTGLAELFASILDELQHHSYIPGLLQHVTATGAAFVCILLRAQRRLLQESAKDNTQQRSPASQSVLQIASCLLEGEVYFGFLWCKGMKEEEEGGEGLLQHAGLVATSTSTAAPCYISTGSSTSNLSHPFSRAACLNHPPAEGLDPPDPHTTISHLHLPAVRQHTPHIQPKPLKSSPHLPPILPNSFVTKELHNNSPCSAGGEKRRVQQARAGGAGRNPQERPRQDDSQSPALDHPGASLQEHAHPGDALLKGPALVLGHRAAGGVGSARVWAGPTTNVTSQMLRVLDPQGSWHSPAQKALGFKTEILQNRIRGIKHPPLPGVSGEGEQHGQAREEEEDRSWAQKMELMKECEKSTLSDQGCPRRSGISAEEKPRPEKRSDGNGRRCHVLLACSRCKKSPPATHKNSHRIKSLIIPFSRNKAGHPENATVSNDQYTPCGLTLVQEHLPSPQSKPYSGDVWGEGYLTNNQVLTPLVLRPSNMGADRILETYWYECAGLGVELRKAQEGDTARSADKSQCLFVFLELTVLCRNTKLMLPVIKYIRIHFSWVIQTTISLMTARMSMSGPSQRCSHPVLSERAPSSSSSLTGLMDIHCDCYPLAVEGHTASWQEAGSEKKSGFLERSEPCHRAVRAAVLKPLSQPTMAAPLRLAFSEKTAGAGPAEDPAWLSGLFQVLPSQGHPCLVRQGPQKAALLAQRASVRRHSPCLYPFRDRRPRGGQKGTAEGLTFRAQQKT</sequence>
<accession>R0K4S4</accession>
<dbReference type="Proteomes" id="UP000296049">
    <property type="component" value="Unassembled WGS sequence"/>
</dbReference>